<dbReference type="GeneTree" id="ENSGT00960000189332"/>
<feature type="domain" description="Ig-like" evidence="7">
    <location>
        <begin position="24"/>
        <end position="115"/>
    </location>
</feature>
<dbReference type="Pfam" id="PF07686">
    <property type="entry name" value="V-set"/>
    <property type="match status" value="1"/>
</dbReference>
<keyword evidence="3" id="KW-1064">Adaptive immunity</keyword>
<evidence type="ECO:0000256" key="2">
    <source>
        <dbReference type="ARBA" id="ARBA00022859"/>
    </source>
</evidence>
<dbReference type="AlphaFoldDB" id="A0A803W207"/>
<dbReference type="Proteomes" id="UP000016665">
    <property type="component" value="Unplaced"/>
</dbReference>
<dbReference type="PANTHER" id="PTHR19343:SF13">
    <property type="entry name" value="T CELL RECEPTOR ALPHA VARIABLE 21"/>
    <property type="match status" value="1"/>
</dbReference>
<keyword evidence="1" id="KW-0732">Signal</keyword>
<keyword evidence="5" id="KW-0393">Immunoglobulin domain</keyword>
<dbReference type="PROSITE" id="PS50835">
    <property type="entry name" value="IG_LIKE"/>
    <property type="match status" value="1"/>
</dbReference>
<accession>A0A803W207</accession>
<dbReference type="Ensembl" id="ENSFALT00000041187.1">
    <property type="protein sequence ID" value="ENSFALP00000029013.1"/>
    <property type="gene ID" value="ENSFALG00000025193.1"/>
</dbReference>
<keyword evidence="9" id="KW-1185">Reference proteome</keyword>
<dbReference type="GO" id="GO:0042101">
    <property type="term" value="C:T cell receptor complex"/>
    <property type="evidence" value="ECO:0007669"/>
    <property type="project" value="UniProtKB-KW"/>
</dbReference>
<sequence>LVVLSFAESWNDCGLFLLSAAVTGQVALEQHPREVTVREGDAVTFQCNMVGDVMNKHLLYWYRQGLQGMVWICRIRNTCGEVFQDHFKIRDERLKNRFPLQILASKQGDTATYYCGARITLEQLCSRMDQKLPDGEDRYLSISF</sequence>
<organism evidence="8 9">
    <name type="scientific">Ficedula albicollis</name>
    <name type="common">Collared flycatcher</name>
    <name type="synonym">Muscicapa albicollis</name>
    <dbReference type="NCBI Taxonomy" id="59894"/>
    <lineage>
        <taxon>Eukaryota</taxon>
        <taxon>Metazoa</taxon>
        <taxon>Chordata</taxon>
        <taxon>Craniata</taxon>
        <taxon>Vertebrata</taxon>
        <taxon>Euteleostomi</taxon>
        <taxon>Archelosauria</taxon>
        <taxon>Archosauria</taxon>
        <taxon>Dinosauria</taxon>
        <taxon>Saurischia</taxon>
        <taxon>Theropoda</taxon>
        <taxon>Coelurosauria</taxon>
        <taxon>Aves</taxon>
        <taxon>Neognathae</taxon>
        <taxon>Neoaves</taxon>
        <taxon>Telluraves</taxon>
        <taxon>Australaves</taxon>
        <taxon>Passeriformes</taxon>
        <taxon>Muscicapidae</taxon>
        <taxon>Ficedula</taxon>
    </lineage>
</organism>
<dbReference type="GO" id="GO:0042605">
    <property type="term" value="F:peptide antigen binding"/>
    <property type="evidence" value="ECO:0007669"/>
    <property type="project" value="TreeGrafter"/>
</dbReference>
<evidence type="ECO:0000256" key="4">
    <source>
        <dbReference type="ARBA" id="ARBA00023170"/>
    </source>
</evidence>
<reference evidence="8" key="2">
    <citation type="submission" date="2025-09" db="UniProtKB">
        <authorList>
            <consortium name="Ensembl"/>
        </authorList>
    </citation>
    <scope>IDENTIFICATION</scope>
</reference>
<dbReference type="InterPro" id="IPR013106">
    <property type="entry name" value="Ig_V-set"/>
</dbReference>
<reference evidence="8" key="1">
    <citation type="submission" date="2025-08" db="UniProtKB">
        <authorList>
            <consortium name="Ensembl"/>
        </authorList>
    </citation>
    <scope>IDENTIFICATION</scope>
</reference>
<dbReference type="Gene3D" id="2.60.40.10">
    <property type="entry name" value="Immunoglobulins"/>
    <property type="match status" value="1"/>
</dbReference>
<keyword evidence="6" id="KW-1279">T cell receptor</keyword>
<evidence type="ECO:0000256" key="3">
    <source>
        <dbReference type="ARBA" id="ARBA00023130"/>
    </source>
</evidence>
<dbReference type="InterPro" id="IPR036179">
    <property type="entry name" value="Ig-like_dom_sf"/>
</dbReference>
<keyword evidence="2" id="KW-0391">Immunity</keyword>
<dbReference type="GO" id="GO:0002250">
    <property type="term" value="P:adaptive immune response"/>
    <property type="evidence" value="ECO:0007669"/>
    <property type="project" value="UniProtKB-KW"/>
</dbReference>
<evidence type="ECO:0000313" key="9">
    <source>
        <dbReference type="Proteomes" id="UP000016665"/>
    </source>
</evidence>
<dbReference type="InterPro" id="IPR013783">
    <property type="entry name" value="Ig-like_fold"/>
</dbReference>
<dbReference type="CDD" id="cd00099">
    <property type="entry name" value="IgV"/>
    <property type="match status" value="1"/>
</dbReference>
<dbReference type="InterPro" id="IPR007110">
    <property type="entry name" value="Ig-like_dom"/>
</dbReference>
<dbReference type="InterPro" id="IPR051006">
    <property type="entry name" value="TCR_variable_domain"/>
</dbReference>
<proteinExistence type="predicted"/>
<protein>
    <recommendedName>
        <fullName evidence="7">Ig-like domain-containing protein</fullName>
    </recommendedName>
</protein>
<name>A0A803W207_FICAL</name>
<dbReference type="PANTHER" id="PTHR19343">
    <property type="entry name" value="T CELL RECEPTOR ALPHA VARIABLE 1-2"/>
    <property type="match status" value="1"/>
</dbReference>
<evidence type="ECO:0000313" key="8">
    <source>
        <dbReference type="Ensembl" id="ENSFALP00000029013.1"/>
    </source>
</evidence>
<evidence type="ECO:0000256" key="5">
    <source>
        <dbReference type="ARBA" id="ARBA00023319"/>
    </source>
</evidence>
<keyword evidence="4" id="KW-0675">Receptor</keyword>
<dbReference type="SUPFAM" id="SSF48726">
    <property type="entry name" value="Immunoglobulin"/>
    <property type="match status" value="1"/>
</dbReference>
<evidence type="ECO:0000259" key="7">
    <source>
        <dbReference type="PROSITE" id="PS50835"/>
    </source>
</evidence>
<dbReference type="SMART" id="SM00406">
    <property type="entry name" value="IGv"/>
    <property type="match status" value="1"/>
</dbReference>
<evidence type="ECO:0000256" key="6">
    <source>
        <dbReference type="ARBA" id="ARBA00043266"/>
    </source>
</evidence>
<evidence type="ECO:0000256" key="1">
    <source>
        <dbReference type="ARBA" id="ARBA00022729"/>
    </source>
</evidence>